<proteinExistence type="predicted"/>
<sequence length="160" mass="17386">MKVKSPPRDADVRTSELPQRPAMRSEVEENATENVYDSTLHTLSHSFKAMCTLEGASDSCMLIESTEISHGHGHGDMPTQAHTHTQDGVDSKARSSKGSLLSIRLVVNRDHILTSYDRATDSTTVVPTGGAGHTLPPNRATPMQKTRSFGDDANRWGTCV</sequence>
<feature type="region of interest" description="Disordered" evidence="1">
    <location>
        <begin position="69"/>
        <end position="96"/>
    </location>
</feature>
<evidence type="ECO:0000313" key="3">
    <source>
        <dbReference type="Proteomes" id="UP000054560"/>
    </source>
</evidence>
<feature type="region of interest" description="Disordered" evidence="1">
    <location>
        <begin position="124"/>
        <end position="153"/>
    </location>
</feature>
<reference evidence="2 3" key="1">
    <citation type="submission" date="2011-02" db="EMBL/GenBank/DDBJ databases">
        <title>The Genome Sequence of Sphaeroforma arctica JP610.</title>
        <authorList>
            <consortium name="The Broad Institute Genome Sequencing Platform"/>
            <person name="Russ C."/>
            <person name="Cuomo C."/>
            <person name="Young S.K."/>
            <person name="Zeng Q."/>
            <person name="Gargeya S."/>
            <person name="Alvarado L."/>
            <person name="Berlin A."/>
            <person name="Chapman S.B."/>
            <person name="Chen Z."/>
            <person name="Freedman E."/>
            <person name="Gellesch M."/>
            <person name="Goldberg J."/>
            <person name="Griggs A."/>
            <person name="Gujja S."/>
            <person name="Heilman E."/>
            <person name="Heiman D."/>
            <person name="Howarth C."/>
            <person name="Mehta T."/>
            <person name="Neiman D."/>
            <person name="Pearson M."/>
            <person name="Roberts A."/>
            <person name="Saif S."/>
            <person name="Shea T."/>
            <person name="Shenoy N."/>
            <person name="Sisk P."/>
            <person name="Stolte C."/>
            <person name="Sykes S."/>
            <person name="White J."/>
            <person name="Yandava C."/>
            <person name="Burger G."/>
            <person name="Gray M.W."/>
            <person name="Holland P.W.H."/>
            <person name="King N."/>
            <person name="Lang F.B.F."/>
            <person name="Roger A.J."/>
            <person name="Ruiz-Trillo I."/>
            <person name="Haas B."/>
            <person name="Nusbaum C."/>
            <person name="Birren B."/>
        </authorList>
    </citation>
    <scope>NUCLEOTIDE SEQUENCE [LARGE SCALE GENOMIC DNA]</scope>
    <source>
        <strain evidence="2 3">JP610</strain>
    </source>
</reference>
<name>A0A0L0FHM0_9EUKA</name>
<keyword evidence="3" id="KW-1185">Reference proteome</keyword>
<dbReference type="RefSeq" id="XP_014150176.1">
    <property type="nucleotide sequence ID" value="XM_014294701.1"/>
</dbReference>
<evidence type="ECO:0000313" key="2">
    <source>
        <dbReference type="EMBL" id="KNC76274.1"/>
    </source>
</evidence>
<evidence type="ECO:0000256" key="1">
    <source>
        <dbReference type="SAM" id="MobiDB-lite"/>
    </source>
</evidence>
<feature type="compositionally biased region" description="Basic and acidic residues" evidence="1">
    <location>
        <begin position="84"/>
        <end position="93"/>
    </location>
</feature>
<accession>A0A0L0FHM0</accession>
<dbReference type="GeneID" id="25911723"/>
<feature type="compositionally biased region" description="Basic and acidic residues" evidence="1">
    <location>
        <begin position="1"/>
        <end position="14"/>
    </location>
</feature>
<gene>
    <name evidence="2" type="ORF">SARC_11219</name>
</gene>
<dbReference type="Proteomes" id="UP000054560">
    <property type="component" value="Unassembled WGS sequence"/>
</dbReference>
<dbReference type="AlphaFoldDB" id="A0A0L0FHM0"/>
<dbReference type="EMBL" id="KQ243173">
    <property type="protein sequence ID" value="KNC76274.1"/>
    <property type="molecule type" value="Genomic_DNA"/>
</dbReference>
<organism evidence="2 3">
    <name type="scientific">Sphaeroforma arctica JP610</name>
    <dbReference type="NCBI Taxonomy" id="667725"/>
    <lineage>
        <taxon>Eukaryota</taxon>
        <taxon>Ichthyosporea</taxon>
        <taxon>Ichthyophonida</taxon>
        <taxon>Sphaeroforma</taxon>
    </lineage>
</organism>
<protein>
    <submittedName>
        <fullName evidence="2">Uncharacterized protein</fullName>
    </submittedName>
</protein>
<feature type="region of interest" description="Disordered" evidence="1">
    <location>
        <begin position="1"/>
        <end position="31"/>
    </location>
</feature>